<dbReference type="PANTHER" id="PTHR48081">
    <property type="entry name" value="AB HYDROLASE SUPERFAMILY PROTEIN C4A8.06C"/>
    <property type="match status" value="1"/>
</dbReference>
<dbReference type="InterPro" id="IPR049492">
    <property type="entry name" value="BD-FAE-like_dom"/>
</dbReference>
<dbReference type="Gene3D" id="3.40.50.1820">
    <property type="entry name" value="alpha/beta hydrolase"/>
    <property type="match status" value="1"/>
</dbReference>
<protein>
    <submittedName>
        <fullName evidence="3">Alpha/beta hydrolase</fullName>
    </submittedName>
</protein>
<dbReference type="EMBL" id="JBHTMA010000026">
    <property type="protein sequence ID" value="MFD1226497.1"/>
    <property type="molecule type" value="Genomic_DNA"/>
</dbReference>
<proteinExistence type="predicted"/>
<accession>A0ABW3V018</accession>
<evidence type="ECO:0000313" key="4">
    <source>
        <dbReference type="Proteomes" id="UP001597263"/>
    </source>
</evidence>
<keyword evidence="4" id="KW-1185">Reference proteome</keyword>
<sequence>MQTIYWCIYMAPQWLQGIAIYTALRDFSRTISQKWFKYEISCLNYFCICGDIYWFPIKGVYSEAQAGGERMRNSLTAPVLQNGNARPFLRNWEQAYSNVKHVVDSACFPPQWQQKSRSFRDQMEAQSRFSGDVRYGSAERNLLDLVLPQAQPRGLVVFVHGGYWLRFDKFYFTHLAQGAVAHGFAVAIPSYTLCPQASIPEITAEIAMAIKQAASMVEGPLHLAGHSAGGHLVARMATTTTPLNRSLQQRLRKIVPISAVTDLRPLLNLEMNKDFKLDLEQARLESPVLQEPLAGTDITTWVGAEELPEFVRQSRALANLWSGFDVRIDQVEESDRHHMNILDGLEHADHPLTRKLLCL</sequence>
<organism evidence="3 4">
    <name type="scientific">Pseudochrobactrum kiredjianiae</name>
    <dbReference type="NCBI Taxonomy" id="386305"/>
    <lineage>
        <taxon>Bacteria</taxon>
        <taxon>Pseudomonadati</taxon>
        <taxon>Pseudomonadota</taxon>
        <taxon>Alphaproteobacteria</taxon>
        <taxon>Hyphomicrobiales</taxon>
        <taxon>Brucellaceae</taxon>
        <taxon>Pseudochrobactrum</taxon>
    </lineage>
</organism>
<dbReference type="GO" id="GO:0016787">
    <property type="term" value="F:hydrolase activity"/>
    <property type="evidence" value="ECO:0007669"/>
    <property type="project" value="UniProtKB-KW"/>
</dbReference>
<comment type="caution">
    <text evidence="3">The sequence shown here is derived from an EMBL/GenBank/DDBJ whole genome shotgun (WGS) entry which is preliminary data.</text>
</comment>
<keyword evidence="1 3" id="KW-0378">Hydrolase</keyword>
<dbReference type="PANTHER" id="PTHR48081:SF33">
    <property type="entry name" value="KYNURENINE FORMAMIDASE"/>
    <property type="match status" value="1"/>
</dbReference>
<feature type="domain" description="BD-FAE-like" evidence="2">
    <location>
        <begin position="143"/>
        <end position="274"/>
    </location>
</feature>
<evidence type="ECO:0000256" key="1">
    <source>
        <dbReference type="ARBA" id="ARBA00022801"/>
    </source>
</evidence>
<dbReference type="RefSeq" id="WP_353074532.1">
    <property type="nucleotide sequence ID" value="NZ_JAUCBM010000009.1"/>
</dbReference>
<evidence type="ECO:0000259" key="2">
    <source>
        <dbReference type="Pfam" id="PF20434"/>
    </source>
</evidence>
<reference evidence="4" key="1">
    <citation type="journal article" date="2019" name="Int. J. Syst. Evol. Microbiol.">
        <title>The Global Catalogue of Microorganisms (GCM) 10K type strain sequencing project: providing services to taxonomists for standard genome sequencing and annotation.</title>
        <authorList>
            <consortium name="The Broad Institute Genomics Platform"/>
            <consortium name="The Broad Institute Genome Sequencing Center for Infectious Disease"/>
            <person name="Wu L."/>
            <person name="Ma J."/>
        </authorList>
    </citation>
    <scope>NUCLEOTIDE SEQUENCE [LARGE SCALE GENOMIC DNA]</scope>
    <source>
        <strain evidence="4">CCUG 49584</strain>
    </source>
</reference>
<dbReference type="Proteomes" id="UP001597263">
    <property type="component" value="Unassembled WGS sequence"/>
</dbReference>
<dbReference type="Pfam" id="PF20434">
    <property type="entry name" value="BD-FAE"/>
    <property type="match status" value="1"/>
</dbReference>
<gene>
    <name evidence="3" type="ORF">ACFQ35_04890</name>
</gene>
<dbReference type="InterPro" id="IPR029058">
    <property type="entry name" value="AB_hydrolase_fold"/>
</dbReference>
<dbReference type="InterPro" id="IPR050300">
    <property type="entry name" value="GDXG_lipolytic_enzyme"/>
</dbReference>
<evidence type="ECO:0000313" key="3">
    <source>
        <dbReference type="EMBL" id="MFD1226497.1"/>
    </source>
</evidence>
<dbReference type="SUPFAM" id="SSF53474">
    <property type="entry name" value="alpha/beta-Hydrolases"/>
    <property type="match status" value="1"/>
</dbReference>
<name>A0ABW3V018_9HYPH</name>